<dbReference type="AntiFam" id="ANF00010">
    <property type="entry name" value="tRNA translation"/>
</dbReference>
<evidence type="ECO:0000313" key="1">
    <source>
        <dbReference type="EMBL" id="SPO59142.1"/>
    </source>
</evidence>
<dbReference type="Proteomes" id="UP000294335">
    <property type="component" value="Unassembled WGS sequence"/>
</dbReference>
<organism evidence="1 2">
    <name type="scientific">Pseudomonas inefficax</name>
    <dbReference type="NCBI Taxonomy" id="2078786"/>
    <lineage>
        <taxon>Bacteria</taxon>
        <taxon>Pseudomonadati</taxon>
        <taxon>Pseudomonadota</taxon>
        <taxon>Gammaproteobacteria</taxon>
        <taxon>Pseudomonadales</taxon>
        <taxon>Pseudomonadaceae</taxon>
        <taxon>Pseudomonas</taxon>
    </lineage>
</organism>
<comment type="caution">
    <text evidence="1">The sequence shown here is derived from an EMBL/GenBank/DDBJ whole genome shotgun (WGS) entry which is preliminary data.</text>
</comment>
<gene>
    <name evidence="1" type="ORF">JV551A3_V1_460004</name>
</gene>
<accession>A0AAQ1P4P0</accession>
<sequence>MRSAVQICPDLPLHGSAVEYGAIAQLGERLPCTQEVSGSIPLGSTTSAVHSNLSELRNEHSDRMLISDFCQIVL</sequence>
<dbReference type="EMBL" id="OPYN01000046">
    <property type="protein sequence ID" value="SPO59142.1"/>
    <property type="molecule type" value="Genomic_DNA"/>
</dbReference>
<reference evidence="1 2" key="1">
    <citation type="submission" date="2018-02" db="EMBL/GenBank/DDBJ databases">
        <authorList>
            <person name="Dubost A."/>
        </authorList>
    </citation>
    <scope>NUCLEOTIDE SEQUENCE [LARGE SCALE GENOMIC DNA]</scope>
    <source>
        <strain evidence="2">JV551A3</strain>
    </source>
</reference>
<name>A0AAQ1P4P0_9PSED</name>
<protein>
    <submittedName>
        <fullName evidence="1">Uncharacterized protein</fullName>
    </submittedName>
</protein>
<dbReference type="AlphaFoldDB" id="A0AAQ1P4P0"/>
<proteinExistence type="predicted"/>
<keyword evidence="2" id="KW-1185">Reference proteome</keyword>
<evidence type="ECO:0000313" key="2">
    <source>
        <dbReference type="Proteomes" id="UP000294335"/>
    </source>
</evidence>